<keyword evidence="6" id="KW-1185">Reference proteome</keyword>
<dbReference type="InterPro" id="IPR016187">
    <property type="entry name" value="CTDL_fold"/>
</dbReference>
<feature type="compositionally biased region" description="Pro residues" evidence="2">
    <location>
        <begin position="636"/>
        <end position="658"/>
    </location>
</feature>
<dbReference type="Gene3D" id="3.10.100.10">
    <property type="entry name" value="Mannose-Binding Protein A, subunit A"/>
    <property type="match status" value="1"/>
</dbReference>
<dbReference type="KEGG" id="gmw:113521397"/>
<dbReference type="GO" id="GO:0005581">
    <property type="term" value="C:collagen trimer"/>
    <property type="evidence" value="ECO:0007669"/>
    <property type="project" value="UniProtKB-KW"/>
</dbReference>
<dbReference type="GeneID" id="113521397"/>
<feature type="compositionally biased region" description="Low complexity" evidence="2">
    <location>
        <begin position="333"/>
        <end position="342"/>
    </location>
</feature>
<feature type="domain" description="Collagen type XV/XVIII trimerization" evidence="5">
    <location>
        <begin position="707"/>
        <end position="750"/>
    </location>
</feature>
<dbReference type="PANTHER" id="PTHR24023:SF914">
    <property type="entry name" value="OTOLIN-1"/>
    <property type="match status" value="1"/>
</dbReference>
<feature type="domain" description="Collagenase NC10/endostatin" evidence="4">
    <location>
        <begin position="796"/>
        <end position="969"/>
    </location>
</feature>
<dbReference type="InterPro" id="IPR045463">
    <property type="entry name" value="XV/XVIII_trimerization_dom"/>
</dbReference>
<feature type="compositionally biased region" description="Basic and acidic residues" evidence="2">
    <location>
        <begin position="218"/>
        <end position="227"/>
    </location>
</feature>
<keyword evidence="3" id="KW-0732">Signal</keyword>
<gene>
    <name evidence="7" type="primary">LOC113521397</name>
</gene>
<dbReference type="SUPFAM" id="SSF56436">
    <property type="entry name" value="C-type lectin-like"/>
    <property type="match status" value="1"/>
</dbReference>
<dbReference type="Pfam" id="PF06482">
    <property type="entry name" value="Endostatin"/>
    <property type="match status" value="1"/>
</dbReference>
<dbReference type="InterPro" id="IPR010515">
    <property type="entry name" value="Collagenase_NC10/endostatin"/>
</dbReference>
<feature type="region of interest" description="Disordered" evidence="2">
    <location>
        <begin position="373"/>
        <end position="463"/>
    </location>
</feature>
<dbReference type="PANTHER" id="PTHR24023">
    <property type="entry name" value="COLLAGEN ALPHA"/>
    <property type="match status" value="1"/>
</dbReference>
<evidence type="ECO:0000259" key="4">
    <source>
        <dbReference type="Pfam" id="PF06482"/>
    </source>
</evidence>
<dbReference type="InterPro" id="IPR008160">
    <property type="entry name" value="Collagen"/>
</dbReference>
<accession>A0A6J1X171</accession>
<evidence type="ECO:0000256" key="2">
    <source>
        <dbReference type="SAM" id="MobiDB-lite"/>
    </source>
</evidence>
<organism evidence="6 7">
    <name type="scientific">Galleria mellonella</name>
    <name type="common">Greater wax moth</name>
    <dbReference type="NCBI Taxonomy" id="7137"/>
    <lineage>
        <taxon>Eukaryota</taxon>
        <taxon>Metazoa</taxon>
        <taxon>Ecdysozoa</taxon>
        <taxon>Arthropoda</taxon>
        <taxon>Hexapoda</taxon>
        <taxon>Insecta</taxon>
        <taxon>Pterygota</taxon>
        <taxon>Neoptera</taxon>
        <taxon>Endopterygota</taxon>
        <taxon>Lepidoptera</taxon>
        <taxon>Glossata</taxon>
        <taxon>Ditrysia</taxon>
        <taxon>Pyraloidea</taxon>
        <taxon>Pyralidae</taxon>
        <taxon>Galleriinae</taxon>
        <taxon>Galleria</taxon>
    </lineage>
</organism>
<dbReference type="InParanoid" id="A0A6J1X171"/>
<feature type="chain" id="PRO_5046213721" evidence="3">
    <location>
        <begin position="21"/>
        <end position="1001"/>
    </location>
</feature>
<evidence type="ECO:0000313" key="7">
    <source>
        <dbReference type="RefSeq" id="XP_026762727.2"/>
    </source>
</evidence>
<reference evidence="7" key="1">
    <citation type="submission" date="2025-08" db="UniProtKB">
        <authorList>
            <consortium name="RefSeq"/>
        </authorList>
    </citation>
    <scope>IDENTIFICATION</scope>
    <source>
        <tissue evidence="7">Whole larvae</tissue>
    </source>
</reference>
<evidence type="ECO:0000256" key="3">
    <source>
        <dbReference type="SAM" id="SignalP"/>
    </source>
</evidence>
<dbReference type="InterPro" id="IPR050149">
    <property type="entry name" value="Collagen_superfamily"/>
</dbReference>
<feature type="compositionally biased region" description="Basic and acidic residues" evidence="2">
    <location>
        <begin position="396"/>
        <end position="427"/>
    </location>
</feature>
<dbReference type="InterPro" id="IPR016186">
    <property type="entry name" value="C-type_lectin-like/link_sf"/>
</dbReference>
<sequence length="1001" mass="106643">MKNILYISVCFVLNTVLIEARDNYDIVDFYKRKLHTNILKFDKSTNSAHVPLDHNYFEHDKLSLPFTITSTFSSDFYDPFCLFSIQKEKHHAVLKLCMRRSSPTTMNIDLTIMNKKTDILIDTDFSNNDANILLHVDKDIVTLIYNNDECPETNTETSLTDIDMSGNLILQLGKKMRGSIQSLDIYTGRQQNYIYESFCIPPSRGDTADPSTLIDFAKGEKGAKGEPGDSVAGPSGSEGPMGPRGPQGPPGPRGERGTCECSESVISSLLKTMPEMRGPPGSTGPRGDTGDPGAIGMPGHHGEPGEKGIQGDKGEKGERGDLGPPGNDGLKGSDGSPGRDGAPGPPGSPGSRGPPGAPGTCKVEEKAKEVYVTGERGDPGPIGPQGPIGPPGTMGERGEKGDAGTKGEKGDMGHTGPEGRKGDKGDNGEPGFDGIPGTPGHHGTPGEKGERGEKGEVGAPGMPAKLSSILDIKIEPSERAAIIEKFIDLKGEPGLSGVKGDKGDPGLPGSPGPQGNDGKNGHPGAKGATGPQGKRGPPGHKGSKGAPGQKGSTGPQGPPGPSTESTKGHKGEPGNPGAMGPKGTKGDVGPKGDAIKGEKGDRGDIGNPGEPGPRGPEGPAGSCTCPNATAMHITGPPGPPGPPGTPGLTGPPGPPGLPGPSTNSPKGNTGRIMTAEETVSPIEINPSTLISQTEYLNDDDFYTTTTVVFRTITTLYRKTSSMKLGTIAYVIQEKVLLLRVENGWQRIMMDSNMREPQTETPTPHPASFARPPREEIQKHPARTITNCVRNGNCIRIAALNRPYTGHISTNGNIVGVQAAENECYTQAKTSNLRNFVPFIARSTQALRNLVTRGYERLQVVNLKEELLFESWHSMFNGSGAPFQKWNANIYSFKGNNILTDNLVWPHKVVWHGSNLYGNYTNDNNCVNWNSGSSEHYGTASALYDVDDSRLLSQTKYSCDNEFIILCVEQHPGSIRRRRHYPSRTRQRPRYNQITHNYLTGL</sequence>
<feature type="compositionally biased region" description="Pro residues" evidence="2">
    <location>
        <begin position="381"/>
        <end position="390"/>
    </location>
</feature>
<dbReference type="Pfam" id="PF01391">
    <property type="entry name" value="Collagen"/>
    <property type="match status" value="3"/>
</dbReference>
<feature type="region of interest" description="Disordered" evidence="2">
    <location>
        <begin position="491"/>
        <end position="670"/>
    </location>
</feature>
<dbReference type="AlphaFoldDB" id="A0A6J1X171"/>
<feature type="compositionally biased region" description="Basic and acidic residues" evidence="2">
    <location>
        <begin position="444"/>
        <end position="456"/>
    </location>
</feature>
<evidence type="ECO:0000259" key="5">
    <source>
        <dbReference type="Pfam" id="PF20010"/>
    </source>
</evidence>
<dbReference type="Gene3D" id="3.40.1620.70">
    <property type="match status" value="1"/>
</dbReference>
<proteinExistence type="predicted"/>
<dbReference type="Pfam" id="PF20010">
    <property type="entry name" value="Collagen_trimer"/>
    <property type="match status" value="1"/>
</dbReference>
<name>A0A6J1X171_GALME</name>
<feature type="signal peptide" evidence="3">
    <location>
        <begin position="1"/>
        <end position="20"/>
    </location>
</feature>
<feature type="region of interest" description="Disordered" evidence="2">
    <location>
        <begin position="218"/>
        <end position="259"/>
    </location>
</feature>
<evidence type="ECO:0000313" key="6">
    <source>
        <dbReference type="Proteomes" id="UP001652740"/>
    </source>
</evidence>
<feature type="region of interest" description="Disordered" evidence="2">
    <location>
        <begin position="272"/>
        <end position="361"/>
    </location>
</feature>
<dbReference type="Proteomes" id="UP001652740">
    <property type="component" value="Unplaced"/>
</dbReference>
<dbReference type="RefSeq" id="XP_026762727.2">
    <property type="nucleotide sequence ID" value="XM_026906926.3"/>
</dbReference>
<feature type="region of interest" description="Disordered" evidence="2">
    <location>
        <begin position="753"/>
        <end position="774"/>
    </location>
</feature>
<evidence type="ECO:0000256" key="1">
    <source>
        <dbReference type="ARBA" id="ARBA00023119"/>
    </source>
</evidence>
<feature type="compositionally biased region" description="Basic and acidic residues" evidence="2">
    <location>
        <begin position="584"/>
        <end position="604"/>
    </location>
</feature>
<keyword evidence="1" id="KW-0176">Collagen</keyword>
<dbReference type="Gene3D" id="2.60.120.200">
    <property type="match status" value="1"/>
</dbReference>
<protein>
    <submittedName>
        <fullName evidence="7">Collagen alpha-1(V) chain-like</fullName>
    </submittedName>
</protein>
<feature type="compositionally biased region" description="Basic and acidic residues" evidence="2">
    <location>
        <begin position="300"/>
        <end position="321"/>
    </location>
</feature>